<name>A0ACC2IPL9_9PLEO</name>
<organism evidence="1 2">
    <name type="scientific">Boeremia exigua</name>
    <dbReference type="NCBI Taxonomy" id="749465"/>
    <lineage>
        <taxon>Eukaryota</taxon>
        <taxon>Fungi</taxon>
        <taxon>Dikarya</taxon>
        <taxon>Ascomycota</taxon>
        <taxon>Pezizomycotina</taxon>
        <taxon>Dothideomycetes</taxon>
        <taxon>Pleosporomycetidae</taxon>
        <taxon>Pleosporales</taxon>
        <taxon>Pleosporineae</taxon>
        <taxon>Didymellaceae</taxon>
        <taxon>Boeremia</taxon>
    </lineage>
</organism>
<reference evidence="1" key="1">
    <citation type="submission" date="2022-11" db="EMBL/GenBank/DDBJ databases">
        <title>Genome Sequence of Boeremia exigua.</title>
        <authorList>
            <person name="Buettner E."/>
        </authorList>
    </citation>
    <scope>NUCLEOTIDE SEQUENCE</scope>
    <source>
        <strain evidence="1">CU02</strain>
    </source>
</reference>
<accession>A0ACC2IPL9</accession>
<dbReference type="Proteomes" id="UP001153331">
    <property type="component" value="Unassembled WGS sequence"/>
</dbReference>
<gene>
    <name evidence="1" type="ORF">OPT61_g1681</name>
</gene>
<sequence>MKRLRHFLAATTLLLGLVYFYVKHESLSVGAPMLHAGSPTNVQQAHGFSDVDSDDQAGKATLAESAQNRPVLDQSTQTSSTPAISSLQSQSNKHGISSPVAESTSTMHPSSIGFDFQKDLNLELPVDTFARLSENSPHNRNLEGAQPYAYATFFASRNPSTEDPYYLAIHSLIYRILWAPRSRTSQYPIIVFVGDFVSTEQRRLLAGAGAIVKELATLPWHPEDPGVQERWKDLFAKLHMWNETSYNRILFLDADALPIAPIDEMFELKKVRNCIESKMQLDDFLPGGEPICEPYIFAGVPHDPYSIFDVDINVGSMVFTPNARQHQRLVQNYLKFDKYDVKMAEQAFLNWQFGINSAYPPGMLEREYGAFFPNADGEKGIKIVHEKIWAVQSGHWKDEWDGTWKEMLDFYRSEAFIAAREEDGHSVR</sequence>
<evidence type="ECO:0000313" key="1">
    <source>
        <dbReference type="EMBL" id="KAJ8117042.1"/>
    </source>
</evidence>
<dbReference type="EMBL" id="JAPHNI010000069">
    <property type="protein sequence ID" value="KAJ8117042.1"/>
    <property type="molecule type" value="Genomic_DNA"/>
</dbReference>
<evidence type="ECO:0000313" key="2">
    <source>
        <dbReference type="Proteomes" id="UP001153331"/>
    </source>
</evidence>
<protein>
    <submittedName>
        <fullName evidence="1">Uncharacterized protein</fullName>
    </submittedName>
</protein>
<proteinExistence type="predicted"/>
<keyword evidence="2" id="KW-1185">Reference proteome</keyword>
<comment type="caution">
    <text evidence="1">The sequence shown here is derived from an EMBL/GenBank/DDBJ whole genome shotgun (WGS) entry which is preliminary data.</text>
</comment>